<feature type="region of interest" description="Disordered" evidence="1">
    <location>
        <begin position="284"/>
        <end position="308"/>
    </location>
</feature>
<evidence type="ECO:0000313" key="2">
    <source>
        <dbReference type="EnsemblPlants" id="EMT22752"/>
    </source>
</evidence>
<dbReference type="GO" id="GO:0043565">
    <property type="term" value="F:sequence-specific DNA binding"/>
    <property type="evidence" value="ECO:0007669"/>
    <property type="project" value="InterPro"/>
</dbReference>
<proteinExistence type="predicted"/>
<feature type="region of interest" description="Disordered" evidence="1">
    <location>
        <begin position="29"/>
        <end position="51"/>
    </location>
</feature>
<sequence length="308" mass="32833">MQYGRPALYSMGASNASILKKIKLADTNSSVDPRAGPGGPGEAPANAATERATDAELRAVVERCMRGYQEYAASRRAMARENGAAFVAPPWCTAFENSVLWLGGCRPSLAIRLLYSISGEGLEEDIEEFVSGRGRGLAEEMGLIGITATQLQQINDLHRCTLRDEGYLTERLASLQENIADRPLLPIVRERAAAAAALVGQGRSAKRDDIAGRLAAAESSGGLAAEVDAAMESYSAGLARLLEEADELRMSTARALATEILTPRQAVEMLVAAKQLHLAVRDWSRRKEEGAQNARLPRAAAATTAPSG</sequence>
<dbReference type="PANTHER" id="PTHR46354">
    <property type="entry name" value="DOG1 DOMAIN-CONTAINING PROTEIN"/>
    <property type="match status" value="1"/>
</dbReference>
<reference evidence="2" key="1">
    <citation type="submission" date="2015-06" db="UniProtKB">
        <authorList>
            <consortium name="EnsemblPlants"/>
        </authorList>
    </citation>
    <scope>IDENTIFICATION</scope>
</reference>
<dbReference type="Pfam" id="PF14144">
    <property type="entry name" value="DOG1"/>
    <property type="match status" value="1"/>
</dbReference>
<dbReference type="InterPro" id="IPR051886">
    <property type="entry name" value="Seed_Dev/Stress_Resp_Reg"/>
</dbReference>
<evidence type="ECO:0000256" key="1">
    <source>
        <dbReference type="SAM" id="MobiDB-lite"/>
    </source>
</evidence>
<dbReference type="PANTHER" id="PTHR46354:SF7">
    <property type="entry name" value="PROTEIN DOG1-LIKE 1"/>
    <property type="match status" value="1"/>
</dbReference>
<name>M8C6W9_AEGTA</name>
<accession>M8C6W9</accession>
<dbReference type="InterPro" id="IPR025422">
    <property type="entry name" value="TGA_domain"/>
</dbReference>
<dbReference type="AlphaFoldDB" id="M8C6W9"/>
<dbReference type="GO" id="GO:0006351">
    <property type="term" value="P:DNA-templated transcription"/>
    <property type="evidence" value="ECO:0007669"/>
    <property type="project" value="InterPro"/>
</dbReference>
<dbReference type="PROSITE" id="PS51806">
    <property type="entry name" value="DOG1"/>
    <property type="match status" value="1"/>
</dbReference>
<feature type="compositionally biased region" description="Low complexity" evidence="1">
    <location>
        <begin position="294"/>
        <end position="308"/>
    </location>
</feature>
<protein>
    <submittedName>
        <fullName evidence="2">Uncharacterized protein</fullName>
    </submittedName>
</protein>
<dbReference type="EnsemblPlants" id="EMT22752">
    <property type="protein sequence ID" value="EMT22752"/>
    <property type="gene ID" value="F775_12222"/>
</dbReference>
<organism evidence="2">
    <name type="scientific">Aegilops tauschii</name>
    <name type="common">Tausch's goatgrass</name>
    <name type="synonym">Aegilops squarrosa</name>
    <dbReference type="NCBI Taxonomy" id="37682"/>
    <lineage>
        <taxon>Eukaryota</taxon>
        <taxon>Viridiplantae</taxon>
        <taxon>Streptophyta</taxon>
        <taxon>Embryophyta</taxon>
        <taxon>Tracheophyta</taxon>
        <taxon>Spermatophyta</taxon>
        <taxon>Magnoliopsida</taxon>
        <taxon>Liliopsida</taxon>
        <taxon>Poales</taxon>
        <taxon>Poaceae</taxon>
        <taxon>BOP clade</taxon>
        <taxon>Pooideae</taxon>
        <taxon>Triticodae</taxon>
        <taxon>Triticeae</taxon>
        <taxon>Triticinae</taxon>
        <taxon>Aegilops</taxon>
    </lineage>
</organism>